<protein>
    <submittedName>
        <fullName evidence="1">Uncharacterized protein</fullName>
    </submittedName>
</protein>
<accession>A0A1S7SG24</accession>
<name>A0A1S7SG24_AGRTU</name>
<dbReference type="EMBL" id="FBWC01000042">
    <property type="protein sequence ID" value="CUX67944.1"/>
    <property type="molecule type" value="Genomic_DNA"/>
</dbReference>
<dbReference type="RefSeq" id="WP_080868112.1">
    <property type="nucleotide sequence ID" value="NZ_LT009733.1"/>
</dbReference>
<organism evidence="1 2">
    <name type="scientific">Agrobacterium tumefaciens str. Kerr 14</name>
    <dbReference type="NCBI Taxonomy" id="1183424"/>
    <lineage>
        <taxon>Bacteria</taxon>
        <taxon>Pseudomonadati</taxon>
        <taxon>Pseudomonadota</taxon>
        <taxon>Alphaproteobacteria</taxon>
        <taxon>Hyphomicrobiales</taxon>
        <taxon>Rhizobiaceae</taxon>
        <taxon>Rhizobium/Agrobacterium group</taxon>
        <taxon>Agrobacterium</taxon>
        <taxon>Agrobacterium tumefaciens complex</taxon>
    </lineage>
</organism>
<sequence>MVTPAIAVNAVFARLNAKERELFFGALLSEVFTTFGRLDAKEKLRWAAAARKLVEILQIFQRDPSDKPGCSMTQALDLVCEFSAQACHPANQPASRTKH</sequence>
<dbReference type="Proteomes" id="UP000191897">
    <property type="component" value="Unassembled WGS sequence"/>
</dbReference>
<evidence type="ECO:0000313" key="2">
    <source>
        <dbReference type="Proteomes" id="UP000191897"/>
    </source>
</evidence>
<gene>
    <name evidence="1" type="ORF">AGR4C_pb30040</name>
</gene>
<reference evidence="1 2" key="1">
    <citation type="submission" date="2016-01" db="EMBL/GenBank/DDBJ databases">
        <authorList>
            <person name="Oliw E.H."/>
        </authorList>
    </citation>
    <scope>NUCLEOTIDE SEQUENCE [LARGE SCALE GENOMIC DNA]</scope>
    <source>
        <strain evidence="1 2">Kerr 14</strain>
    </source>
</reference>
<proteinExistence type="predicted"/>
<evidence type="ECO:0000313" key="1">
    <source>
        <dbReference type="EMBL" id="CUX67944.1"/>
    </source>
</evidence>
<dbReference type="AlphaFoldDB" id="A0A1S7SG24"/>